<evidence type="ECO:0000313" key="2">
    <source>
        <dbReference type="Proteomes" id="UP001501251"/>
    </source>
</evidence>
<keyword evidence="2" id="KW-1185">Reference proteome</keyword>
<organism evidence="1 2">
    <name type="scientific">Streptosporangium oxazolinicum</name>
    <dbReference type="NCBI Taxonomy" id="909287"/>
    <lineage>
        <taxon>Bacteria</taxon>
        <taxon>Bacillati</taxon>
        <taxon>Actinomycetota</taxon>
        <taxon>Actinomycetes</taxon>
        <taxon>Streptosporangiales</taxon>
        <taxon>Streptosporangiaceae</taxon>
        <taxon>Streptosporangium</taxon>
    </lineage>
</organism>
<sequence length="254" mass="27742">MVSMGARHGVIPSVSGRAVTSRVGDDDALRIEWPEPIDGNDPGIVLRHVETGEECQATDLRTLSAGVWMASRGGEPVATDDPGFSLDGLWSYAETPRNREIRAFRTALGTLGLRVREVEPYVEVIRVTAEDGVIEVEGAIAYGEPIRGAARLVAVARRGPEPVSGPASFQGRWFEGGVEIAPMAETQVRRRVFWDLYAEISGTRLPLATRLDDITDKKTKIRFPAQRVGQVRVRPYYTETDSLAVALSVEEGSP</sequence>
<accession>A0ABP8BJE2</accession>
<comment type="caution">
    <text evidence="1">The sequence shown here is derived from an EMBL/GenBank/DDBJ whole genome shotgun (WGS) entry which is preliminary data.</text>
</comment>
<name>A0ABP8BJE2_9ACTN</name>
<protein>
    <submittedName>
        <fullName evidence="1">Uncharacterized protein</fullName>
    </submittedName>
</protein>
<evidence type="ECO:0000313" key="1">
    <source>
        <dbReference type="EMBL" id="GAA4208265.1"/>
    </source>
</evidence>
<dbReference type="Proteomes" id="UP001501251">
    <property type="component" value="Unassembled WGS sequence"/>
</dbReference>
<reference evidence="2" key="1">
    <citation type="journal article" date="2019" name="Int. J. Syst. Evol. Microbiol.">
        <title>The Global Catalogue of Microorganisms (GCM) 10K type strain sequencing project: providing services to taxonomists for standard genome sequencing and annotation.</title>
        <authorList>
            <consortium name="The Broad Institute Genomics Platform"/>
            <consortium name="The Broad Institute Genome Sequencing Center for Infectious Disease"/>
            <person name="Wu L."/>
            <person name="Ma J."/>
        </authorList>
    </citation>
    <scope>NUCLEOTIDE SEQUENCE [LARGE SCALE GENOMIC DNA]</scope>
    <source>
        <strain evidence="2">JCM 17388</strain>
    </source>
</reference>
<proteinExistence type="predicted"/>
<gene>
    <name evidence="1" type="ORF">GCM10022252_73160</name>
</gene>
<dbReference type="EMBL" id="BAABAQ010000018">
    <property type="protein sequence ID" value="GAA4208265.1"/>
    <property type="molecule type" value="Genomic_DNA"/>
</dbReference>